<gene>
    <name evidence="25" type="ORF">LITE_LOCUS17465</name>
</gene>
<dbReference type="SMART" id="SM00220">
    <property type="entry name" value="S_TKc"/>
    <property type="match status" value="1"/>
</dbReference>
<keyword evidence="13" id="KW-0472">Membrane</keyword>
<evidence type="ECO:0000259" key="24">
    <source>
        <dbReference type="PROSITE" id="PS50927"/>
    </source>
</evidence>
<keyword evidence="15" id="KW-0675">Receptor</keyword>
<evidence type="ECO:0000256" key="13">
    <source>
        <dbReference type="ARBA" id="ARBA00023136"/>
    </source>
</evidence>
<comment type="caution">
    <text evidence="25">The sequence shown here is derived from an EMBL/GenBank/DDBJ whole genome shotgun (WGS) entry which is preliminary data.</text>
</comment>
<dbReference type="InterPro" id="IPR017441">
    <property type="entry name" value="Protein_kinase_ATP_BS"/>
</dbReference>
<evidence type="ECO:0000256" key="18">
    <source>
        <dbReference type="ARBA" id="ARBA00048679"/>
    </source>
</evidence>
<dbReference type="Gene3D" id="1.10.510.10">
    <property type="entry name" value="Transferase(Phosphotransferase) domain 1"/>
    <property type="match status" value="1"/>
</dbReference>
<dbReference type="Gene3D" id="2.90.10.30">
    <property type="match status" value="1"/>
</dbReference>
<feature type="domain" description="Bulb-type lectin" evidence="24">
    <location>
        <begin position="25"/>
        <end position="147"/>
    </location>
</feature>
<evidence type="ECO:0000313" key="26">
    <source>
        <dbReference type="Proteomes" id="UP001154282"/>
    </source>
</evidence>
<evidence type="ECO:0000256" key="3">
    <source>
        <dbReference type="ARBA" id="ARBA00022536"/>
    </source>
</evidence>
<evidence type="ECO:0000256" key="21">
    <source>
        <dbReference type="PROSITE-ProRule" id="PRU10141"/>
    </source>
</evidence>
<evidence type="ECO:0000256" key="5">
    <source>
        <dbReference type="ARBA" id="ARBA00022692"/>
    </source>
</evidence>
<dbReference type="SUPFAM" id="SSF56112">
    <property type="entry name" value="Protein kinase-like (PK-like)"/>
    <property type="match status" value="1"/>
</dbReference>
<evidence type="ECO:0000256" key="11">
    <source>
        <dbReference type="ARBA" id="ARBA00022840"/>
    </source>
</evidence>
<keyword evidence="3" id="KW-0245">EGF-like domain</keyword>
<comment type="catalytic activity">
    <reaction evidence="18 20">
        <text>L-seryl-[protein] + ATP = O-phospho-L-seryl-[protein] + ADP + H(+)</text>
        <dbReference type="Rhea" id="RHEA:17989"/>
        <dbReference type="Rhea" id="RHEA-COMP:9863"/>
        <dbReference type="Rhea" id="RHEA-COMP:11604"/>
        <dbReference type="ChEBI" id="CHEBI:15378"/>
        <dbReference type="ChEBI" id="CHEBI:29999"/>
        <dbReference type="ChEBI" id="CHEBI:30616"/>
        <dbReference type="ChEBI" id="CHEBI:83421"/>
        <dbReference type="ChEBI" id="CHEBI:456216"/>
        <dbReference type="EC" id="2.7.11.1"/>
    </reaction>
</comment>
<comment type="catalytic activity">
    <reaction evidence="17 20">
        <text>L-threonyl-[protein] + ATP = O-phospho-L-threonyl-[protein] + ADP + H(+)</text>
        <dbReference type="Rhea" id="RHEA:46608"/>
        <dbReference type="Rhea" id="RHEA-COMP:11060"/>
        <dbReference type="Rhea" id="RHEA-COMP:11605"/>
        <dbReference type="ChEBI" id="CHEBI:15378"/>
        <dbReference type="ChEBI" id="CHEBI:30013"/>
        <dbReference type="ChEBI" id="CHEBI:30616"/>
        <dbReference type="ChEBI" id="CHEBI:61977"/>
        <dbReference type="ChEBI" id="CHEBI:456216"/>
        <dbReference type="EC" id="2.7.11.1"/>
    </reaction>
</comment>
<dbReference type="Pfam" id="PF01453">
    <property type="entry name" value="B_lectin"/>
    <property type="match status" value="1"/>
</dbReference>
<accession>A0AAV0K8W5</accession>
<proteinExistence type="inferred from homology"/>
<dbReference type="PROSITE" id="PS50927">
    <property type="entry name" value="BULB_LECTIN"/>
    <property type="match status" value="1"/>
</dbReference>
<dbReference type="Proteomes" id="UP001154282">
    <property type="component" value="Unassembled WGS sequence"/>
</dbReference>
<dbReference type="PROSITE" id="PS00108">
    <property type="entry name" value="PROTEIN_KINASE_ST"/>
    <property type="match status" value="1"/>
</dbReference>
<evidence type="ECO:0000256" key="12">
    <source>
        <dbReference type="ARBA" id="ARBA00022989"/>
    </source>
</evidence>
<dbReference type="InterPro" id="IPR008271">
    <property type="entry name" value="Ser/Thr_kinase_AS"/>
</dbReference>
<evidence type="ECO:0000313" key="25">
    <source>
        <dbReference type="EMBL" id="CAI0417855.1"/>
    </source>
</evidence>
<evidence type="ECO:0000256" key="2">
    <source>
        <dbReference type="ARBA" id="ARBA00022527"/>
    </source>
</evidence>
<sequence>MASFLHHLLLLLLLLPFFINPHFCTANITLSSSLTADDGTNSIWASPSGDFAIGFTQLNNLFLLSIWFNKIPSRTVVWSANPQNPVPKGSKVQLSSSSLGLTDPDGRLVWEAKPAVGSSPISYASMLDSGNFVLVSNTSTSPDAGYLWESFRNPTDTILPNQTLNLGTTLYAKLTETNFSKGRFALRFSNGSLDLLPVARPGDSFYDRYYTSGTYSSNPSETGNRLVFNGTAQIYIVKGSGDVAPLRSWDFVTYRQDSYYRATLDYNGLFTEYSHPRNFNAGGQNPSWLPVQSVPDNICLAFFHEYGGGPCGFNGICSIGDSSRPSCSCPPGYASADPADALAGCRPTFPQGCGFGVLDNNVEDPRQVYEIRKVDGVDFPLNDYEKLQLDDESVCEDSCMRDCACGVAVYDGIRCWKKRLPLSNGRVWNNTLVRVMFKVRKDGVTTTTSGFPEAGGSDGGRSKKGVLRALLGSSVAINGVMLLFGLGFLMRLKKRRVEWVREGGGGGGMEMSGTLRSFSYKELEEATDGFREELGRGSFGIVYKGVLRSGGGGSSGVAVAVKKLDKLAPEREREFKTEVNAIGRTHHKNLVTLLGYCDQASHRLLIYEYMSNGTLAGFLFALPRLEWHHRARIALGIARGLVYLHEECQVPIIHCDIKPHNILLDDGMTARISDFGLAKLLLSDHTRTKTVIRGTRGYVAPEWFKNVAITAKVDVYSFGVMLLEIVCCRKSVEMEMEESGEEEKAILTDWAYDCYAGGRMDLLVGKEEAAVMEDGGRLKKWVMIALWCIQEDPLVRPTMKRVVEMMEGYVEVPLLPFPSSCSMLGGHGSSVGGDSSWG</sequence>
<dbReference type="Pfam" id="PF00069">
    <property type="entry name" value="Pkinase"/>
    <property type="match status" value="1"/>
</dbReference>
<feature type="chain" id="PRO_5043359174" description="Receptor-like serine/threonine-protein kinase" evidence="22">
    <location>
        <begin position="27"/>
        <end position="838"/>
    </location>
</feature>
<evidence type="ECO:0000256" key="16">
    <source>
        <dbReference type="ARBA" id="ARBA00023180"/>
    </source>
</evidence>
<dbReference type="FunFam" id="3.30.200.20:FF:000059">
    <property type="entry name" value="S-receptor-like serine/threonine-protein kinase"/>
    <property type="match status" value="1"/>
</dbReference>
<dbReference type="FunFam" id="2.90.10.30:FF:000001">
    <property type="entry name" value="Serine/threonine-protein kinase"/>
    <property type="match status" value="1"/>
</dbReference>
<reference evidence="25" key="1">
    <citation type="submission" date="2022-08" db="EMBL/GenBank/DDBJ databases">
        <authorList>
            <person name="Gutierrez-Valencia J."/>
        </authorList>
    </citation>
    <scope>NUCLEOTIDE SEQUENCE</scope>
</reference>
<dbReference type="InterPro" id="IPR000719">
    <property type="entry name" value="Prot_kinase_dom"/>
</dbReference>
<organism evidence="25 26">
    <name type="scientific">Linum tenue</name>
    <dbReference type="NCBI Taxonomy" id="586396"/>
    <lineage>
        <taxon>Eukaryota</taxon>
        <taxon>Viridiplantae</taxon>
        <taxon>Streptophyta</taxon>
        <taxon>Embryophyta</taxon>
        <taxon>Tracheophyta</taxon>
        <taxon>Spermatophyta</taxon>
        <taxon>Magnoliopsida</taxon>
        <taxon>eudicotyledons</taxon>
        <taxon>Gunneridae</taxon>
        <taxon>Pentapetalae</taxon>
        <taxon>rosids</taxon>
        <taxon>fabids</taxon>
        <taxon>Malpighiales</taxon>
        <taxon>Linaceae</taxon>
        <taxon>Linum</taxon>
    </lineage>
</organism>
<evidence type="ECO:0000256" key="19">
    <source>
        <dbReference type="ARBA" id="ARBA00053822"/>
    </source>
</evidence>
<dbReference type="PROSITE" id="PS50011">
    <property type="entry name" value="PROTEIN_KINASE_DOM"/>
    <property type="match status" value="1"/>
</dbReference>
<dbReference type="Gene3D" id="2.90.10.10">
    <property type="entry name" value="Bulb-type lectin domain"/>
    <property type="match status" value="1"/>
</dbReference>
<dbReference type="PIRSF" id="PIRSF000641">
    <property type="entry name" value="SRK"/>
    <property type="match status" value="1"/>
</dbReference>
<dbReference type="InterPro" id="IPR011009">
    <property type="entry name" value="Kinase-like_dom_sf"/>
</dbReference>
<name>A0AAV0K8W5_9ROSI</name>
<keyword evidence="7" id="KW-0430">Lectin</keyword>
<keyword evidence="11 20" id="KW-0067">ATP-binding</keyword>
<dbReference type="GO" id="GO:0006952">
    <property type="term" value="P:defense response"/>
    <property type="evidence" value="ECO:0007669"/>
    <property type="project" value="UniProtKB-KW"/>
</dbReference>
<keyword evidence="4 20" id="KW-0808">Transferase</keyword>
<dbReference type="EC" id="2.7.11.1" evidence="20"/>
<evidence type="ECO:0000256" key="8">
    <source>
        <dbReference type="ARBA" id="ARBA00022741"/>
    </source>
</evidence>
<dbReference type="PROSITE" id="PS00107">
    <property type="entry name" value="PROTEIN_KINASE_ATP"/>
    <property type="match status" value="1"/>
</dbReference>
<evidence type="ECO:0000256" key="7">
    <source>
        <dbReference type="ARBA" id="ARBA00022734"/>
    </source>
</evidence>
<evidence type="ECO:0000256" key="10">
    <source>
        <dbReference type="ARBA" id="ARBA00022821"/>
    </source>
</evidence>
<comment type="function">
    <text evidence="19">Involved in resistance against the herbivorous insect brown planthopper (N.lugens, BPH). Member of the BPH3 (BPH resistance locus 3) cluster which contains LECRK1, LECRK2 and LECRK3.</text>
</comment>
<dbReference type="FunFam" id="1.10.510.10:FF:000237">
    <property type="entry name" value="G-type lectin S-receptor-like serine/threonine-protein kinase"/>
    <property type="match status" value="1"/>
</dbReference>
<keyword evidence="5" id="KW-0812">Transmembrane</keyword>
<keyword evidence="9 20" id="KW-0418">Kinase</keyword>
<protein>
    <recommendedName>
        <fullName evidence="20">Receptor-like serine/threonine-protein kinase</fullName>
        <ecNumber evidence="20">2.7.11.1</ecNumber>
    </recommendedName>
</protein>
<keyword evidence="14" id="KW-1015">Disulfide bond</keyword>
<evidence type="ECO:0000256" key="22">
    <source>
        <dbReference type="SAM" id="SignalP"/>
    </source>
</evidence>
<dbReference type="SUPFAM" id="SSF51110">
    <property type="entry name" value="alpha-D-mannose-specific plant lectins"/>
    <property type="match status" value="1"/>
</dbReference>
<dbReference type="GO" id="GO:0005524">
    <property type="term" value="F:ATP binding"/>
    <property type="evidence" value="ECO:0007669"/>
    <property type="project" value="UniProtKB-UniRule"/>
</dbReference>
<dbReference type="GO" id="GO:0030246">
    <property type="term" value="F:carbohydrate binding"/>
    <property type="evidence" value="ECO:0007669"/>
    <property type="project" value="UniProtKB-KW"/>
</dbReference>
<feature type="domain" description="Protein kinase" evidence="23">
    <location>
        <begin position="528"/>
        <end position="810"/>
    </location>
</feature>
<comment type="subcellular location">
    <subcellularLocation>
        <location evidence="1">Membrane</location>
        <topology evidence="1">Single-pass type I membrane protein</topology>
    </subcellularLocation>
</comment>
<dbReference type="Gene3D" id="3.30.200.20">
    <property type="entry name" value="Phosphorylase Kinase, domain 1"/>
    <property type="match status" value="1"/>
</dbReference>
<dbReference type="PANTHER" id="PTHR47976">
    <property type="entry name" value="G-TYPE LECTIN S-RECEPTOR-LIKE SERINE/THREONINE-PROTEIN KINASE SD2-5"/>
    <property type="match status" value="1"/>
</dbReference>
<evidence type="ECO:0000256" key="1">
    <source>
        <dbReference type="ARBA" id="ARBA00004479"/>
    </source>
</evidence>
<evidence type="ECO:0000256" key="4">
    <source>
        <dbReference type="ARBA" id="ARBA00022679"/>
    </source>
</evidence>
<dbReference type="InterPro" id="IPR001480">
    <property type="entry name" value="Bulb-type_lectin_dom"/>
</dbReference>
<keyword evidence="26" id="KW-1185">Reference proteome</keyword>
<dbReference type="FunFam" id="2.90.10.10:FF:000006">
    <property type="entry name" value="Serine/threonine-protein kinase"/>
    <property type="match status" value="1"/>
</dbReference>
<feature type="signal peptide" evidence="22">
    <location>
        <begin position="1"/>
        <end position="26"/>
    </location>
</feature>
<keyword evidence="12" id="KW-1133">Transmembrane helix</keyword>
<dbReference type="SMART" id="SM00108">
    <property type="entry name" value="B_lectin"/>
    <property type="match status" value="1"/>
</dbReference>
<dbReference type="GO" id="GO:0004674">
    <property type="term" value="F:protein serine/threonine kinase activity"/>
    <property type="evidence" value="ECO:0007669"/>
    <property type="project" value="UniProtKB-KW"/>
</dbReference>
<evidence type="ECO:0000256" key="6">
    <source>
        <dbReference type="ARBA" id="ARBA00022729"/>
    </source>
</evidence>
<dbReference type="InterPro" id="IPR036426">
    <property type="entry name" value="Bulb-type_lectin_dom_sf"/>
</dbReference>
<dbReference type="InterPro" id="IPR051343">
    <property type="entry name" value="G-type_lectin_kinases/EP1-like"/>
</dbReference>
<evidence type="ECO:0000256" key="9">
    <source>
        <dbReference type="ARBA" id="ARBA00022777"/>
    </source>
</evidence>
<keyword evidence="16" id="KW-0325">Glycoprotein</keyword>
<keyword evidence="6 22" id="KW-0732">Signal</keyword>
<evidence type="ECO:0000256" key="15">
    <source>
        <dbReference type="ARBA" id="ARBA00023170"/>
    </source>
</evidence>
<feature type="binding site" evidence="21">
    <location>
        <position position="563"/>
    </location>
    <ligand>
        <name>ATP</name>
        <dbReference type="ChEBI" id="CHEBI:30616"/>
    </ligand>
</feature>
<keyword evidence="2 20" id="KW-0723">Serine/threonine-protein kinase</keyword>
<evidence type="ECO:0000259" key="23">
    <source>
        <dbReference type="PROSITE" id="PS50011"/>
    </source>
</evidence>
<comment type="similarity">
    <text evidence="20">Belongs to the protein kinase superfamily. Ser/Thr protein kinase family.</text>
</comment>
<evidence type="ECO:0000256" key="20">
    <source>
        <dbReference type="PIRNR" id="PIRNR000641"/>
    </source>
</evidence>
<keyword evidence="10" id="KW-0611">Plant defense</keyword>
<dbReference type="InterPro" id="IPR024171">
    <property type="entry name" value="SRK-like_kinase"/>
</dbReference>
<evidence type="ECO:0000256" key="14">
    <source>
        <dbReference type="ARBA" id="ARBA00023157"/>
    </source>
</evidence>
<evidence type="ECO:0000256" key="17">
    <source>
        <dbReference type="ARBA" id="ARBA00047899"/>
    </source>
</evidence>
<dbReference type="GO" id="GO:0016020">
    <property type="term" value="C:membrane"/>
    <property type="evidence" value="ECO:0007669"/>
    <property type="project" value="UniProtKB-SubCell"/>
</dbReference>
<keyword evidence="8 20" id="KW-0547">Nucleotide-binding</keyword>
<dbReference type="PANTHER" id="PTHR47976:SF78">
    <property type="entry name" value="RECEPTOR-LIKE SERINE_THREONINE-PROTEIN KINASE"/>
    <property type="match status" value="1"/>
</dbReference>
<dbReference type="AlphaFoldDB" id="A0AAV0K8W5"/>
<dbReference type="EMBL" id="CAMGYJ010000005">
    <property type="protein sequence ID" value="CAI0417855.1"/>
    <property type="molecule type" value="Genomic_DNA"/>
</dbReference>